<comment type="caution">
    <text evidence="1">The sequence shown here is derived from an EMBL/GenBank/DDBJ whole genome shotgun (WGS) entry which is preliminary data.</text>
</comment>
<accession>A0ACB8EID8</accession>
<dbReference type="EMBL" id="CM037616">
    <property type="protein sequence ID" value="KAH7992080.1"/>
    <property type="molecule type" value="Genomic_DNA"/>
</dbReference>
<evidence type="ECO:0000313" key="1">
    <source>
        <dbReference type="EMBL" id="KAH7992080.1"/>
    </source>
</evidence>
<reference evidence="1" key="1">
    <citation type="submission" date="2021-08" db="EMBL/GenBank/DDBJ databases">
        <title>The first chromosome-level gecko genome reveals the dynamic sex chromosomes of Neotropical dwarf geckos (Sphaerodactylidae: Sphaerodactylus).</title>
        <authorList>
            <person name="Pinto B.J."/>
            <person name="Keating S.E."/>
            <person name="Gamble T."/>
        </authorList>
    </citation>
    <scope>NUCLEOTIDE SEQUENCE</scope>
    <source>
        <strain evidence="1">TG3544</strain>
    </source>
</reference>
<sequence>MQGASKLPNGSIYVVDPGYLGFSIHPGDRWVLETGRLYEITVEVYDKFGNKVYLSDNLRIDTYFAKEYFIVLQSSLNGSYHNVKATREGQTIVTASLTAIVDQDGGVYTLPVPVLNQQEIDIYVPISLTPNILTFPWQPRAGAYQYTIKTTTSTSFPMLR</sequence>
<gene>
    <name evidence="1" type="ORF">K3G42_019178</name>
</gene>
<keyword evidence="2" id="KW-1185">Reference proteome</keyword>
<proteinExistence type="predicted"/>
<name>A0ACB8EID8_9SAUR</name>
<organism evidence="1 2">
    <name type="scientific">Sphaerodactylus townsendi</name>
    <dbReference type="NCBI Taxonomy" id="933632"/>
    <lineage>
        <taxon>Eukaryota</taxon>
        <taxon>Metazoa</taxon>
        <taxon>Chordata</taxon>
        <taxon>Craniata</taxon>
        <taxon>Vertebrata</taxon>
        <taxon>Euteleostomi</taxon>
        <taxon>Lepidosauria</taxon>
        <taxon>Squamata</taxon>
        <taxon>Bifurcata</taxon>
        <taxon>Gekkota</taxon>
        <taxon>Sphaerodactylidae</taxon>
        <taxon>Sphaerodactylus</taxon>
    </lineage>
</organism>
<evidence type="ECO:0000313" key="2">
    <source>
        <dbReference type="Proteomes" id="UP000827872"/>
    </source>
</evidence>
<protein>
    <submittedName>
        <fullName evidence="1">Uncharacterized protein</fullName>
    </submittedName>
</protein>
<dbReference type="Proteomes" id="UP000827872">
    <property type="component" value="Linkage Group LG03"/>
</dbReference>